<proteinExistence type="predicted"/>
<dbReference type="NCBIfam" id="TIGR03521">
    <property type="entry name" value="GldG"/>
    <property type="match status" value="1"/>
</dbReference>
<organism evidence="4 5">
    <name type="scientific">Plebeiibacterium sediminum</name>
    <dbReference type="NCBI Taxonomy" id="2992112"/>
    <lineage>
        <taxon>Bacteria</taxon>
        <taxon>Pseudomonadati</taxon>
        <taxon>Bacteroidota</taxon>
        <taxon>Bacteroidia</taxon>
        <taxon>Marinilabiliales</taxon>
        <taxon>Marinilabiliaceae</taxon>
        <taxon>Plebeiibacterium</taxon>
    </lineage>
</organism>
<keyword evidence="1" id="KW-1133">Transmembrane helix</keyword>
<dbReference type="InterPro" id="IPR019863">
    <property type="entry name" value="Motility-assoc_ABC-rel_GldG"/>
</dbReference>
<feature type="transmembrane region" description="Helical" evidence="1">
    <location>
        <begin position="537"/>
        <end position="557"/>
    </location>
</feature>
<dbReference type="EMBL" id="JAPDPJ010000036">
    <property type="protein sequence ID" value="MCW3787785.1"/>
    <property type="molecule type" value="Genomic_DNA"/>
</dbReference>
<feature type="domain" description="ABC-type uncharacterised transport system" evidence="2">
    <location>
        <begin position="196"/>
        <end position="500"/>
    </location>
</feature>
<gene>
    <name evidence="4" type="primary">gldG</name>
    <name evidence="4" type="ORF">OM075_15015</name>
</gene>
<keyword evidence="5" id="KW-1185">Reference proteome</keyword>
<reference evidence="4" key="1">
    <citation type="submission" date="2022-10" db="EMBL/GenBank/DDBJ databases">
        <authorList>
            <person name="Yu W.X."/>
        </authorList>
    </citation>
    <scope>NUCLEOTIDE SEQUENCE</scope>
    <source>
        <strain evidence="4">AAT</strain>
    </source>
</reference>
<protein>
    <submittedName>
        <fullName evidence="4">Gliding motility-associated ABC transporter substrate-binding protein GldG</fullName>
    </submittedName>
</protein>
<dbReference type="Proteomes" id="UP001209229">
    <property type="component" value="Unassembled WGS sequence"/>
</dbReference>
<evidence type="ECO:0000313" key="4">
    <source>
        <dbReference type="EMBL" id="MCW3787785.1"/>
    </source>
</evidence>
<name>A0AAE3SFT2_9BACT</name>
<dbReference type="InterPro" id="IPR019196">
    <property type="entry name" value="ABC_transp_unknown"/>
</dbReference>
<accession>A0AAE3SFT2</accession>
<comment type="caution">
    <text evidence="4">The sequence shown here is derived from an EMBL/GenBank/DDBJ whole genome shotgun (WGS) entry which is preliminary data.</text>
</comment>
<dbReference type="AlphaFoldDB" id="A0AAE3SFT2"/>
<dbReference type="Pfam" id="PF09822">
    <property type="entry name" value="ABC_transp_aux"/>
    <property type="match status" value="1"/>
</dbReference>
<dbReference type="RefSeq" id="WP_301191349.1">
    <property type="nucleotide sequence ID" value="NZ_JAPDPJ010000036.1"/>
</dbReference>
<evidence type="ECO:0000259" key="2">
    <source>
        <dbReference type="Pfam" id="PF09822"/>
    </source>
</evidence>
<feature type="domain" description="DUF7088" evidence="3">
    <location>
        <begin position="39"/>
        <end position="148"/>
    </location>
</feature>
<feature type="transmembrane region" description="Helical" evidence="1">
    <location>
        <begin position="12"/>
        <end position="32"/>
    </location>
</feature>
<evidence type="ECO:0000259" key="3">
    <source>
        <dbReference type="Pfam" id="PF23357"/>
    </source>
</evidence>
<evidence type="ECO:0000256" key="1">
    <source>
        <dbReference type="SAM" id="Phobius"/>
    </source>
</evidence>
<keyword evidence="1" id="KW-0812">Transmembrane</keyword>
<evidence type="ECO:0000313" key="5">
    <source>
        <dbReference type="Proteomes" id="UP001209229"/>
    </source>
</evidence>
<sequence>MSKNIKQKILRQSIILVILVIGINYIASDWFFRIDLTSEKRYSLSENTKDLFEDLDEDIKIDVFLEGDLNVGFKKLSQATYELLNELNVYAGNNLSYSFTDPSSGSVKEKKQIQEEFKKLGLSPQSVFETQEDGRKTTSYVYPYAIVTYRDYQLPINLLDNITGFSGAENLNKSIESLEYKFTDAVKRLTINEKIKIAFLEGHGELDELDVLDITDHLSQYYQVDRGVLGTDPNILNPYKAIIIAKPQKKFSESDKFIIDQYLMNGGKVLWLVDAVNITVDSLRKTSETIGLLSDLNIDDQLFKYGVRINPVLLQDVQASMIPITVADGNKPKIVPAPWLYNPLLIPQPQHSISKNLNVVKGEFVSSIDTVNPQLPLKRDFLLRTSKYTKSDQVPVFVSLNFVNEKPKQQDFNQSYLPVAVVEEGVFPSVFQNRMIPKEINIKPQDVKSESTPTKIIVVADGDIIKNKVRFKSTNPQVLPLGYDELTKENFGNKDFILNAVNYLCDDEGWMNLRARSYTLRLLDKNKVSNESFKWKLINMLLPLAFIFILALIVFMYRKITYTK</sequence>
<dbReference type="InterPro" id="IPR055396">
    <property type="entry name" value="DUF7088"/>
</dbReference>
<keyword evidence="1" id="KW-0472">Membrane</keyword>
<dbReference type="Pfam" id="PF23357">
    <property type="entry name" value="DUF7088"/>
    <property type="match status" value="1"/>
</dbReference>